<sequence>MDVEHPVVPTQYGPVRGVRKLAATGVDYYSFQRIPYVQPPVGELRFKDAQPPKPWTEPLDCTVQGPGGYQYSKLLNKIIGSEDSLHMNVFTKNLDSKQLLPVMLYIHGGAFMRGSSGVEMYGPDYLIQKDVVFVSFNYRIGALGFISFDSPELGLPGNAGLKDQNLALRWVVDNVAYFGGDPKNITLFGESAGGCSVHYHMVSDLSRGLFQRAIVMSGCVLNNWSVVPRRKFSERLAKALGWNGQGGERAALEVLVKADPESIVREQEVLLNENEIENRILFSFGPVIEPYITKNCMIPKDPVEMCREAWSNEIDILIGGNSEEGLFCLNGIKENPSIMSNLKDFEYLVPLELDLVRTSQRCKEVGKQMKKFYYGETEPSFENREGYLTHRSTQLMTDKLFLHGLHRTILSRLNSKKPSKTFLYRFSVDSDTYNHYRIVFCDKNVRGTAHADDLSYIFKNVFNDPPAKDTFEHRAMMNMVGLFSTFASNNGNPNGEQTNEWESIATPAGPFKCLNINNDGLQFIEYPEQERMKFWDSLYSKDKLY</sequence>
<dbReference type="InterPro" id="IPR002018">
    <property type="entry name" value="CarbesteraseB"/>
</dbReference>
<dbReference type="EC" id="3.1.1.-" evidence="6"/>
<dbReference type="STRING" id="7176.B0X3W0"/>
<name>B0X3W0_CULQU</name>
<dbReference type="FunCoup" id="B0X3W0">
    <property type="interactions" value="41"/>
</dbReference>
<evidence type="ECO:0000256" key="3">
    <source>
        <dbReference type="ARBA" id="ARBA00022801"/>
    </source>
</evidence>
<keyword evidence="5" id="KW-0325">Glycoprotein</keyword>
<dbReference type="OrthoDB" id="19653at2759"/>
<dbReference type="AlphaFoldDB" id="B0X3W0"/>
<evidence type="ECO:0000256" key="4">
    <source>
        <dbReference type="ARBA" id="ARBA00023157"/>
    </source>
</evidence>
<proteinExistence type="inferred from homology"/>
<dbReference type="SMR" id="B0X3W0"/>
<dbReference type="eggNOG" id="KOG1516">
    <property type="taxonomic scope" value="Eukaryota"/>
</dbReference>
<dbReference type="InterPro" id="IPR029058">
    <property type="entry name" value="AB_hydrolase_fold"/>
</dbReference>
<keyword evidence="10" id="KW-1185">Reference proteome</keyword>
<dbReference type="InterPro" id="IPR019826">
    <property type="entry name" value="Carboxylesterase_B_AS"/>
</dbReference>
<dbReference type="OMA" id="PDHWTEV"/>
<feature type="domain" description="Carboxylesterase type B" evidence="7">
    <location>
        <begin position="5"/>
        <end position="535"/>
    </location>
</feature>
<keyword evidence="3 6" id="KW-0378">Hydrolase</keyword>
<evidence type="ECO:0000313" key="8">
    <source>
        <dbReference type="EMBL" id="EDS40037.1"/>
    </source>
</evidence>
<evidence type="ECO:0000256" key="2">
    <source>
        <dbReference type="ARBA" id="ARBA00022487"/>
    </source>
</evidence>
<dbReference type="PROSITE" id="PS00122">
    <property type="entry name" value="CARBOXYLESTERASE_B_1"/>
    <property type="match status" value="1"/>
</dbReference>
<dbReference type="Gene3D" id="3.40.50.1820">
    <property type="entry name" value="alpha/beta hydrolase"/>
    <property type="match status" value="1"/>
</dbReference>
<dbReference type="PANTHER" id="PTHR43142">
    <property type="entry name" value="CARBOXYLIC ESTER HYDROLASE"/>
    <property type="match status" value="1"/>
</dbReference>
<protein>
    <recommendedName>
        <fullName evidence="6">Carboxylic ester hydrolase</fullName>
        <ecNumber evidence="6">3.1.1.-</ecNumber>
    </recommendedName>
</protein>
<dbReference type="Pfam" id="PF00135">
    <property type="entry name" value="COesterase"/>
    <property type="match status" value="1"/>
</dbReference>
<dbReference type="KEGG" id="cqu:CpipJ_CPIJ013918"/>
<accession>B0X3W0</accession>
<comment type="similarity">
    <text evidence="1 6">Belongs to the type-B carboxylesterase/lipase family.</text>
</comment>
<dbReference type="PANTHER" id="PTHR43142:SF1">
    <property type="entry name" value="CARBOXYLIC ESTER HYDROLASE"/>
    <property type="match status" value="1"/>
</dbReference>
<dbReference type="VEuPathDB" id="VectorBase:CQUJHB000812"/>
<evidence type="ECO:0000256" key="6">
    <source>
        <dbReference type="RuleBase" id="RU361235"/>
    </source>
</evidence>
<reference evidence="9" key="2">
    <citation type="submission" date="2021-02" db="UniProtKB">
        <authorList>
            <consortium name="EnsemblMetazoa"/>
        </authorList>
    </citation>
    <scope>IDENTIFICATION</scope>
    <source>
        <strain evidence="9">JHB</strain>
    </source>
</reference>
<evidence type="ECO:0000256" key="1">
    <source>
        <dbReference type="ARBA" id="ARBA00005964"/>
    </source>
</evidence>
<dbReference type="ESTHER" id="culpi-ESTA">
    <property type="family name" value="Carb_B_Arthropoda"/>
</dbReference>
<evidence type="ECO:0000256" key="5">
    <source>
        <dbReference type="ARBA" id="ARBA00023180"/>
    </source>
</evidence>
<dbReference type="EnsemblMetazoa" id="CPIJ013918-RA">
    <property type="protein sequence ID" value="CPIJ013918-PA"/>
    <property type="gene ID" value="CPIJ013918"/>
</dbReference>
<keyword evidence="4" id="KW-1015">Disulfide bond</keyword>
<keyword evidence="2" id="KW-0719">Serine esterase</keyword>
<dbReference type="GO" id="GO:0052689">
    <property type="term" value="F:carboxylic ester hydrolase activity"/>
    <property type="evidence" value="ECO:0007669"/>
    <property type="project" value="UniProtKB-KW"/>
</dbReference>
<gene>
    <name evidence="9" type="primary">6047249</name>
    <name evidence="8" type="ORF">CpipJ_CPIJ013918</name>
</gene>
<reference evidence="8" key="1">
    <citation type="submission" date="2007-03" db="EMBL/GenBank/DDBJ databases">
        <title>Annotation of Culex pipiens quinquefasciatus.</title>
        <authorList>
            <consortium name="The Broad Institute Genome Sequencing Platform"/>
            <person name="Atkinson P.W."/>
            <person name="Hemingway J."/>
            <person name="Christensen B.M."/>
            <person name="Higgs S."/>
            <person name="Kodira C."/>
            <person name="Hannick L."/>
            <person name="Megy K."/>
            <person name="O'Leary S."/>
            <person name="Pearson M."/>
            <person name="Haas B.J."/>
            <person name="Mauceli E."/>
            <person name="Wortman J.R."/>
            <person name="Lee N.H."/>
            <person name="Guigo R."/>
            <person name="Stanke M."/>
            <person name="Alvarado L."/>
            <person name="Amedeo P."/>
            <person name="Antoine C.H."/>
            <person name="Arensburger P."/>
            <person name="Bidwell S.L."/>
            <person name="Crawford M."/>
            <person name="Camaro F."/>
            <person name="Devon K."/>
            <person name="Engels R."/>
            <person name="Hammond M."/>
            <person name="Howarth C."/>
            <person name="Koehrsen M."/>
            <person name="Lawson D."/>
            <person name="Montgomery P."/>
            <person name="Nene V."/>
            <person name="Nusbaum C."/>
            <person name="Puiu D."/>
            <person name="Romero-Severson J."/>
            <person name="Severson D.W."/>
            <person name="Shumway M."/>
            <person name="Sisk P."/>
            <person name="Stolte C."/>
            <person name="Zeng Q."/>
            <person name="Eisenstadt E."/>
            <person name="Fraser-Liggett C."/>
            <person name="Strausberg R."/>
            <person name="Galagan J."/>
            <person name="Birren B."/>
            <person name="Collins F.H."/>
        </authorList>
    </citation>
    <scope>NUCLEOTIDE SEQUENCE [LARGE SCALE GENOMIC DNA]</scope>
    <source>
        <strain evidence="8">JHB</strain>
    </source>
</reference>
<evidence type="ECO:0000313" key="10">
    <source>
        <dbReference type="Proteomes" id="UP000002320"/>
    </source>
</evidence>
<dbReference type="InParanoid" id="B0X3W0"/>
<dbReference type="FunFam" id="3.40.50.1820:FF:000092">
    <property type="entry name" value="Carboxylic ester hydrolase"/>
    <property type="match status" value="1"/>
</dbReference>
<dbReference type="EMBL" id="DS232324">
    <property type="protein sequence ID" value="EDS40037.1"/>
    <property type="molecule type" value="Genomic_DNA"/>
</dbReference>
<dbReference type="VEuPathDB" id="VectorBase:CPIJ013918"/>
<dbReference type="Proteomes" id="UP000002320">
    <property type="component" value="Unassembled WGS sequence"/>
</dbReference>
<evidence type="ECO:0000259" key="7">
    <source>
        <dbReference type="Pfam" id="PF00135"/>
    </source>
</evidence>
<dbReference type="HOGENOM" id="CLU_006586_13_2_1"/>
<organism>
    <name type="scientific">Culex quinquefasciatus</name>
    <name type="common">Southern house mosquito</name>
    <name type="synonym">Culex pungens</name>
    <dbReference type="NCBI Taxonomy" id="7176"/>
    <lineage>
        <taxon>Eukaryota</taxon>
        <taxon>Metazoa</taxon>
        <taxon>Ecdysozoa</taxon>
        <taxon>Arthropoda</taxon>
        <taxon>Hexapoda</taxon>
        <taxon>Insecta</taxon>
        <taxon>Pterygota</taxon>
        <taxon>Neoptera</taxon>
        <taxon>Endopterygota</taxon>
        <taxon>Diptera</taxon>
        <taxon>Nematocera</taxon>
        <taxon>Culicoidea</taxon>
        <taxon>Culicidae</taxon>
        <taxon>Culicinae</taxon>
        <taxon>Culicini</taxon>
        <taxon>Culex</taxon>
        <taxon>Culex</taxon>
    </lineage>
</organism>
<dbReference type="SUPFAM" id="SSF53474">
    <property type="entry name" value="alpha/beta-Hydrolases"/>
    <property type="match status" value="1"/>
</dbReference>
<evidence type="ECO:0000313" key="9">
    <source>
        <dbReference type="EnsemblMetazoa" id="CPIJ013918-PA"/>
    </source>
</evidence>